<sequence>MDPEDRRWYRPSPLAIGIWLSQLKVYTPTAIVVCLHVVLWCSICILLLSIYLLGSASVDVILRPSAVFMLISSLLSLLYIAFHSIVSRRHILGLEDRNAPLWIQNPSYVSIRLAVAGSIAWLVTAGWNIIIAARQPVCLSGGVVAGFWQIGGRCVAHRFGTGVTMIVLIFSCLLFACIATAHDPFESHLLGKTKAIEELPPQLPPTASGFGSGDLEKRGKGHSHSSSFGSLSSAPPNSAILSRPLSPMSYEHVGLGITAPADSPRRSSSPRVATQPIERPQPSASPVEYPAMTERPATAYRPLVMVEAVDRPKTSYIMFPIAPPVAPPGTSSGIETATEPPIERPRTTSGIAKAIDFIERPKTAYGMKMVIAELITRPKTAHGMGAKEAAPPAERPRFSFESETPDAEIVARPEVARVAPVGNDKWQRRAQGEVSQSQSPRMATTPLIKKLRAMHTAEAAPAPPAHPPTQRPYTPQDIGVALTAPVAEPVERPRTSHGIGHAITAPIPEPIQRPRTSQGVGKAITTPIAEPIERPRTAHGIGMAMVAPVQRPGTSPGGFRPTHRRTQSAQNAQTVKALVGFTPPVRNVPVIQMDSAMRAVRPSASNFRAGSSIVRPGSAGTARIGPGKSPYSFQSSHLRSSSMTHLPLTPPSRDSSRGSSSGSAPAIPRRSHLRHGSESDLPRSGQRTVVSRVEDIELMDMLEVKLAELQGMIERNRAGSSESGSDTSTDQGIVHPGSRVRMVKKAKSTGNLLLDDHSAALETPPPDYREERVRPGQKPLTELRTQWFD</sequence>
<evidence type="ECO:0000313" key="3">
    <source>
        <dbReference type="EMBL" id="KAF2403078.1"/>
    </source>
</evidence>
<accession>A0A6G1I443</accession>
<feature type="region of interest" description="Disordered" evidence="1">
    <location>
        <begin position="608"/>
        <end position="687"/>
    </location>
</feature>
<reference evidence="3" key="1">
    <citation type="journal article" date="2020" name="Stud. Mycol.">
        <title>101 Dothideomycetes genomes: a test case for predicting lifestyles and emergence of pathogens.</title>
        <authorList>
            <person name="Haridas S."/>
            <person name="Albert R."/>
            <person name="Binder M."/>
            <person name="Bloem J."/>
            <person name="Labutti K."/>
            <person name="Salamov A."/>
            <person name="Andreopoulos B."/>
            <person name="Baker S."/>
            <person name="Barry K."/>
            <person name="Bills G."/>
            <person name="Bluhm B."/>
            <person name="Cannon C."/>
            <person name="Castanera R."/>
            <person name="Culley D."/>
            <person name="Daum C."/>
            <person name="Ezra D."/>
            <person name="Gonzalez J."/>
            <person name="Henrissat B."/>
            <person name="Kuo A."/>
            <person name="Liang C."/>
            <person name="Lipzen A."/>
            <person name="Lutzoni F."/>
            <person name="Magnuson J."/>
            <person name="Mondo S."/>
            <person name="Nolan M."/>
            <person name="Ohm R."/>
            <person name="Pangilinan J."/>
            <person name="Park H.-J."/>
            <person name="Ramirez L."/>
            <person name="Alfaro M."/>
            <person name="Sun H."/>
            <person name="Tritt A."/>
            <person name="Yoshinaga Y."/>
            <person name="Zwiers L.-H."/>
            <person name="Turgeon B."/>
            <person name="Goodwin S."/>
            <person name="Spatafora J."/>
            <person name="Crous P."/>
            <person name="Grigoriev I."/>
        </authorList>
    </citation>
    <scope>NUCLEOTIDE SEQUENCE</scope>
    <source>
        <strain evidence="3">CBS 262.69</strain>
    </source>
</reference>
<keyword evidence="2" id="KW-1133">Transmembrane helix</keyword>
<organism evidence="3 4">
    <name type="scientific">Trichodelitschia bisporula</name>
    <dbReference type="NCBI Taxonomy" id="703511"/>
    <lineage>
        <taxon>Eukaryota</taxon>
        <taxon>Fungi</taxon>
        <taxon>Dikarya</taxon>
        <taxon>Ascomycota</taxon>
        <taxon>Pezizomycotina</taxon>
        <taxon>Dothideomycetes</taxon>
        <taxon>Dothideomycetes incertae sedis</taxon>
        <taxon>Phaeotrichales</taxon>
        <taxon>Phaeotrichaceae</taxon>
        <taxon>Trichodelitschia</taxon>
    </lineage>
</organism>
<feature type="compositionally biased region" description="Polar residues" evidence="1">
    <location>
        <begin position="631"/>
        <end position="644"/>
    </location>
</feature>
<name>A0A6G1I443_9PEZI</name>
<feature type="transmembrane region" description="Helical" evidence="2">
    <location>
        <begin position="106"/>
        <end position="130"/>
    </location>
</feature>
<keyword evidence="4" id="KW-1185">Reference proteome</keyword>
<feature type="region of interest" description="Disordered" evidence="1">
    <location>
        <begin position="200"/>
        <end position="236"/>
    </location>
</feature>
<feature type="transmembrane region" description="Helical" evidence="2">
    <location>
        <begin position="66"/>
        <end position="86"/>
    </location>
</feature>
<feature type="compositionally biased region" description="Low complexity" evidence="1">
    <location>
        <begin position="224"/>
        <end position="233"/>
    </location>
</feature>
<feature type="compositionally biased region" description="Low complexity" evidence="1">
    <location>
        <begin position="719"/>
        <end position="730"/>
    </location>
</feature>
<gene>
    <name evidence="3" type="ORF">EJ06DRAFT_319117</name>
</gene>
<dbReference type="Proteomes" id="UP000799640">
    <property type="component" value="Unassembled WGS sequence"/>
</dbReference>
<keyword evidence="2" id="KW-0472">Membrane</keyword>
<protein>
    <submittedName>
        <fullName evidence="3">Uncharacterized protein</fullName>
    </submittedName>
</protein>
<keyword evidence="2" id="KW-0812">Transmembrane</keyword>
<dbReference type="EMBL" id="ML996690">
    <property type="protein sequence ID" value="KAF2403078.1"/>
    <property type="molecule type" value="Genomic_DNA"/>
</dbReference>
<feature type="compositionally biased region" description="Low complexity" evidence="1">
    <location>
        <begin position="651"/>
        <end position="668"/>
    </location>
</feature>
<feature type="region of interest" description="Disordered" evidence="1">
    <location>
        <begin position="716"/>
        <end position="789"/>
    </location>
</feature>
<feature type="region of interest" description="Disordered" evidence="1">
    <location>
        <begin position="256"/>
        <end position="289"/>
    </location>
</feature>
<feature type="transmembrane region" description="Helical" evidence="2">
    <location>
        <begin position="30"/>
        <end position="54"/>
    </location>
</feature>
<evidence type="ECO:0000313" key="4">
    <source>
        <dbReference type="Proteomes" id="UP000799640"/>
    </source>
</evidence>
<dbReference type="OrthoDB" id="3944567at2759"/>
<evidence type="ECO:0000256" key="1">
    <source>
        <dbReference type="SAM" id="MobiDB-lite"/>
    </source>
</evidence>
<feature type="transmembrane region" description="Helical" evidence="2">
    <location>
        <begin position="159"/>
        <end position="181"/>
    </location>
</feature>
<proteinExistence type="predicted"/>
<dbReference type="AlphaFoldDB" id="A0A6G1I443"/>
<evidence type="ECO:0000256" key="2">
    <source>
        <dbReference type="SAM" id="Phobius"/>
    </source>
</evidence>